<keyword evidence="1" id="KW-0472">Membrane</keyword>
<feature type="transmembrane region" description="Helical" evidence="1">
    <location>
        <begin position="212"/>
        <end position="232"/>
    </location>
</feature>
<protein>
    <recommendedName>
        <fullName evidence="4">DUF2723 domain-containing protein</fullName>
    </recommendedName>
</protein>
<feature type="transmembrane region" description="Helical" evidence="1">
    <location>
        <begin position="309"/>
        <end position="326"/>
    </location>
</feature>
<feature type="transmembrane region" description="Helical" evidence="1">
    <location>
        <begin position="363"/>
        <end position="380"/>
    </location>
</feature>
<dbReference type="EMBL" id="AP012337">
    <property type="protein sequence ID" value="BAM01296.1"/>
    <property type="molecule type" value="Genomic_DNA"/>
</dbReference>
<evidence type="ECO:0000313" key="2">
    <source>
        <dbReference type="EMBL" id="BAM01296.1"/>
    </source>
</evidence>
<reference evidence="2 3" key="1">
    <citation type="submission" date="2012-02" db="EMBL/GenBank/DDBJ databases">
        <title>Complete genome sequence of Caldilinea aerophila DSM 14535 (= NBRC 102666).</title>
        <authorList>
            <person name="Oguchi A."/>
            <person name="Hosoyama A."/>
            <person name="Sekine M."/>
            <person name="Fukai R."/>
            <person name="Kato Y."/>
            <person name="Nakamura S."/>
            <person name="Hanada S."/>
            <person name="Yamazaki S."/>
            <person name="Fujita N."/>
        </authorList>
    </citation>
    <scope>NUCLEOTIDE SEQUENCE [LARGE SCALE GENOMIC DNA]</scope>
    <source>
        <strain evidence="3">DSM 14535 / JCM 11387 / NBRC 104270 / STL-6-O1</strain>
    </source>
</reference>
<feature type="transmembrane region" description="Helical" evidence="1">
    <location>
        <begin position="332"/>
        <end position="351"/>
    </location>
</feature>
<organism evidence="2 3">
    <name type="scientific">Caldilinea aerophila (strain DSM 14535 / JCM 11387 / NBRC 104270 / STL-6-O1)</name>
    <dbReference type="NCBI Taxonomy" id="926550"/>
    <lineage>
        <taxon>Bacteria</taxon>
        <taxon>Bacillati</taxon>
        <taxon>Chloroflexota</taxon>
        <taxon>Caldilineae</taxon>
        <taxon>Caldilineales</taxon>
        <taxon>Caldilineaceae</taxon>
        <taxon>Caldilinea</taxon>
    </lineage>
</organism>
<feature type="transmembrane region" description="Helical" evidence="1">
    <location>
        <begin position="69"/>
        <end position="89"/>
    </location>
</feature>
<dbReference type="PANTHER" id="PTHR16214:SF3">
    <property type="entry name" value="TRANSMEMBRANE PROTEIN 260"/>
    <property type="match status" value="1"/>
</dbReference>
<dbReference type="PANTHER" id="PTHR16214">
    <property type="entry name" value="TRANSMEMBRANE PROTEIN 260"/>
    <property type="match status" value="1"/>
</dbReference>
<keyword evidence="3" id="KW-1185">Reference proteome</keyword>
<name>I0I7Q8_CALAS</name>
<keyword evidence="1" id="KW-1133">Transmembrane helix</keyword>
<dbReference type="AlphaFoldDB" id="I0I7Q8"/>
<sequence>MYGFTLDNGLQPYELLGGDLITHHYAQVEARPGNAPGYPLYTMGGWLWFHAIRSTMQALGNPTPNPIPILSSYSTVWALGALGLLYAILNRATRSRRHPAGNWPLAWLLCAFYAVTYFFWYYATTSEQYTSAIAQTLAIAYVYWLWREASARESERGLSPSSLSTRSARLLILLAFLCGLSLAHMLTVALIVPPLVAAILWERPQLLRNGQLVLACTAAAFLPLISYVYVYLRGAAHPEWWGAGEWANANEWFWSFVSTAQGREELLWGFQPGCAFFDGGFPELIWHELSVPLLIIGLLGVALLDRKPALMLYGTFAIYLVFNWMYRCGNWYQVILPAYPLLLLGVAMAFDRWEAYFTGRTRWLSRVPLVLLLVAIGWRFEASWPEANSHNRPEDTALDRAAVLLDQPLPQGAGLFAAVDDALALDYLIRIWGLRPDLRVVSSSEAGHMLREAGVVLATLDAAAVLLEELPAEVQPPRHLFSADWLALGHVTVNVSLDRQLDVPIVDGVVLAGYAIARAPTGAPVIQAEPAVDVTLAWRLEGAWPSDLGISLRPTAKGAFIPDPSTGGIVQRDTSAPAQGLVERPPGTLMLDMLRVSMPAGADGVMLVVYRMIENRFENLLELPLLH</sequence>
<feature type="transmembrane region" description="Helical" evidence="1">
    <location>
        <begin position="167"/>
        <end position="192"/>
    </location>
</feature>
<dbReference type="InterPro" id="IPR052724">
    <property type="entry name" value="GT117_domain-containing"/>
</dbReference>
<dbReference type="Proteomes" id="UP000007880">
    <property type="component" value="Chromosome"/>
</dbReference>
<keyword evidence="1" id="KW-0812">Transmembrane</keyword>
<evidence type="ECO:0008006" key="4">
    <source>
        <dbReference type="Google" id="ProtNLM"/>
    </source>
</evidence>
<feature type="transmembrane region" description="Helical" evidence="1">
    <location>
        <begin position="101"/>
        <end position="123"/>
    </location>
</feature>
<dbReference type="InterPro" id="IPR021280">
    <property type="entry name" value="TMEM260-like"/>
</dbReference>
<dbReference type="HOGENOM" id="CLU_435954_0_0_0"/>
<accession>I0I7Q8</accession>
<proteinExistence type="predicted"/>
<dbReference type="KEGG" id="cap:CLDAP_32560"/>
<evidence type="ECO:0000256" key="1">
    <source>
        <dbReference type="SAM" id="Phobius"/>
    </source>
</evidence>
<gene>
    <name evidence="2" type="ordered locus">CLDAP_32560</name>
</gene>
<dbReference type="Pfam" id="PF11028">
    <property type="entry name" value="TMEM260-like"/>
    <property type="match status" value="1"/>
</dbReference>
<evidence type="ECO:0000313" key="3">
    <source>
        <dbReference type="Proteomes" id="UP000007880"/>
    </source>
</evidence>
<dbReference type="STRING" id="926550.CLDAP_32560"/>